<organism evidence="2 3">
    <name type="scientific">Exobacillus caeni</name>
    <dbReference type="NCBI Taxonomy" id="2574798"/>
    <lineage>
        <taxon>Bacteria</taxon>
        <taxon>Bacillati</taxon>
        <taxon>Bacillota</taxon>
        <taxon>Bacilli</taxon>
        <taxon>Bacillales</taxon>
        <taxon>Guptibacillaceae</taxon>
        <taxon>Exobacillus</taxon>
    </lineage>
</organism>
<dbReference type="Pfam" id="PF03881">
    <property type="entry name" value="Fructosamin_kin"/>
    <property type="match status" value="1"/>
</dbReference>
<dbReference type="GO" id="GO:0016301">
    <property type="term" value="F:kinase activity"/>
    <property type="evidence" value="ECO:0007669"/>
    <property type="project" value="UniProtKB-UniRule"/>
</dbReference>
<evidence type="ECO:0000313" key="2">
    <source>
        <dbReference type="EMBL" id="TLS35741.1"/>
    </source>
</evidence>
<accession>A0A5R9EY11</accession>
<comment type="similarity">
    <text evidence="1">Belongs to the fructosamine kinase family.</text>
</comment>
<dbReference type="PANTHER" id="PTHR12149">
    <property type="entry name" value="FRUCTOSAMINE 3 KINASE-RELATED PROTEIN"/>
    <property type="match status" value="1"/>
</dbReference>
<dbReference type="PANTHER" id="PTHR12149:SF8">
    <property type="entry name" value="PROTEIN-RIBULOSAMINE 3-KINASE"/>
    <property type="match status" value="1"/>
</dbReference>
<dbReference type="RefSeq" id="WP_138128518.1">
    <property type="nucleotide sequence ID" value="NZ_SWLG01000017.1"/>
</dbReference>
<keyword evidence="3" id="KW-1185">Reference proteome</keyword>
<name>A0A5R9EY11_9BACL</name>
<dbReference type="SUPFAM" id="SSF56112">
    <property type="entry name" value="Protein kinase-like (PK-like)"/>
    <property type="match status" value="1"/>
</dbReference>
<dbReference type="Gene3D" id="3.90.1200.10">
    <property type="match status" value="1"/>
</dbReference>
<evidence type="ECO:0000256" key="1">
    <source>
        <dbReference type="PIRNR" id="PIRNR006221"/>
    </source>
</evidence>
<protein>
    <submittedName>
        <fullName evidence="2">Fructosamine kinase family protein</fullName>
    </submittedName>
</protein>
<dbReference type="Proteomes" id="UP000308230">
    <property type="component" value="Unassembled WGS sequence"/>
</dbReference>
<dbReference type="OrthoDB" id="5291879at2"/>
<reference evidence="2 3" key="1">
    <citation type="submission" date="2019-04" db="EMBL/GenBank/DDBJ databases">
        <title>Bacillus caeni sp. nov., a bacterium isolated from mangrove sediment.</title>
        <authorList>
            <person name="Huang H."/>
            <person name="Mo K."/>
            <person name="Hu Y."/>
        </authorList>
    </citation>
    <scope>NUCLEOTIDE SEQUENCE [LARGE SCALE GENOMIC DNA]</scope>
    <source>
        <strain evidence="2 3">HB172195</strain>
    </source>
</reference>
<comment type="caution">
    <text evidence="2">The sequence shown here is derived from an EMBL/GenBank/DDBJ whole genome shotgun (WGS) entry which is preliminary data.</text>
</comment>
<keyword evidence="1" id="KW-0808">Transferase</keyword>
<dbReference type="InterPro" id="IPR011009">
    <property type="entry name" value="Kinase-like_dom_sf"/>
</dbReference>
<dbReference type="InterPro" id="IPR016477">
    <property type="entry name" value="Fructo-/Ketosamine-3-kinase"/>
</dbReference>
<dbReference type="Gene3D" id="3.30.200.20">
    <property type="entry name" value="Phosphorylase Kinase, domain 1"/>
    <property type="match status" value="1"/>
</dbReference>
<proteinExistence type="inferred from homology"/>
<sequence length="291" mass="33337">MKKSIQTALEKIGDPSEIKEMKSVSGGQINDSYYVRTNEHEWFIKMNSRAGEGFFQSEALGLNLLKEVGQARVPEVKGVFKEEKDHPAMLILEWIEEGREPVNQEELGRMVARMHCATSRFAGLKEDNFVGELPQINQQNEDWVQFYGENRLMPQAKIAKEKGYFNGAREKSFNKVIEFLDRWIGHGPSFSLLHGDLWSGNFLSDEQGKPVLIDPAVSYGDREADLAFTELFGGFSPGFYEAYKEFSPLEEGYTERKPIYQLYYLLIHLNIFGEMYGPSVDRILNFYAGKL</sequence>
<dbReference type="AlphaFoldDB" id="A0A5R9EY11"/>
<dbReference type="EMBL" id="SWLG01000017">
    <property type="protein sequence ID" value="TLS35741.1"/>
    <property type="molecule type" value="Genomic_DNA"/>
</dbReference>
<dbReference type="PIRSF" id="PIRSF006221">
    <property type="entry name" value="Ketosamine-3-kinase"/>
    <property type="match status" value="1"/>
</dbReference>
<gene>
    <name evidence="2" type="ORF">FCL54_18975</name>
</gene>
<evidence type="ECO:0000313" key="3">
    <source>
        <dbReference type="Proteomes" id="UP000308230"/>
    </source>
</evidence>
<keyword evidence="1 2" id="KW-0418">Kinase</keyword>